<dbReference type="InterPro" id="IPR001138">
    <property type="entry name" value="Zn2Cys6_DnaBD"/>
</dbReference>
<dbReference type="InterPro" id="IPR036864">
    <property type="entry name" value="Zn2-C6_fun-type_DNA-bd_sf"/>
</dbReference>
<dbReference type="GO" id="GO:0001228">
    <property type="term" value="F:DNA-binding transcription activator activity, RNA polymerase II-specific"/>
    <property type="evidence" value="ECO:0007669"/>
    <property type="project" value="TreeGrafter"/>
</dbReference>
<dbReference type="Gene3D" id="4.10.240.10">
    <property type="entry name" value="Zn(2)-C6 fungal-type DNA-binding domain"/>
    <property type="match status" value="1"/>
</dbReference>
<sequence length="410" mass="45591">MATRKPHKKSHHGCRECKRRRIKCDETHPTCVACTTRGTTCSYNSFNIVQVSTLVKRAERRKTSGKNQIAATPTTAASNHQSPTSVSETSAQDEDASLPAKSLDDLRLLQHWIRHVYSTIFVIQDLDEIFRSTVVDEGFKNPFLLHGILALAALHGEHYGMLPPTVSGASWGSVATSHYAAALPLYRSALASISDDNCSAIFMFSILAAVICIGLSDRHTDSAVSDLLESCKLWRGVFSVSQHVLEMIRSGPFAGMTGRHVPYHAKNPPEQGVRLGLILRERLERVSDEDYPAYEKLIDSIELRFSFEYLPPLEIVRWLCLFEKAEVDLLEKRTDLGDAMLAAIGIILHNLDGYWWAKGYGVALARAVVQGLGEDYSELKLLVAQLVERPAPEVLRDTNSWPKLESMSGM</sequence>
<dbReference type="InterPro" id="IPR021858">
    <property type="entry name" value="Fun_TF"/>
</dbReference>
<evidence type="ECO:0000256" key="1">
    <source>
        <dbReference type="ARBA" id="ARBA00023242"/>
    </source>
</evidence>
<evidence type="ECO:0000313" key="4">
    <source>
        <dbReference type="EMBL" id="PNS14355.1"/>
    </source>
</evidence>
<dbReference type="Proteomes" id="UP000243797">
    <property type="component" value="Unassembled WGS sequence"/>
</dbReference>
<dbReference type="GO" id="GO:0008270">
    <property type="term" value="F:zinc ion binding"/>
    <property type="evidence" value="ECO:0007669"/>
    <property type="project" value="InterPro"/>
</dbReference>
<dbReference type="SUPFAM" id="SSF57701">
    <property type="entry name" value="Zn2/Cys6 DNA-binding domain"/>
    <property type="match status" value="1"/>
</dbReference>
<dbReference type="CDD" id="cd00067">
    <property type="entry name" value="GAL4"/>
    <property type="match status" value="1"/>
</dbReference>
<dbReference type="InParanoid" id="A0A2K1QGR7"/>
<dbReference type="Pfam" id="PF11951">
    <property type="entry name" value="Fungal_trans_2"/>
    <property type="match status" value="1"/>
</dbReference>
<keyword evidence="1" id="KW-0539">Nucleus</keyword>
<gene>
    <name evidence="4" type="ORF">CAC42_6868</name>
</gene>
<dbReference type="SMART" id="SM00066">
    <property type="entry name" value="GAL4"/>
    <property type="match status" value="1"/>
</dbReference>
<proteinExistence type="predicted"/>
<dbReference type="PROSITE" id="PS50048">
    <property type="entry name" value="ZN2_CY6_FUNGAL_2"/>
    <property type="match status" value="1"/>
</dbReference>
<dbReference type="OrthoDB" id="4937900at2759"/>
<evidence type="ECO:0000313" key="5">
    <source>
        <dbReference type="Proteomes" id="UP000243797"/>
    </source>
</evidence>
<feature type="compositionally biased region" description="Polar residues" evidence="2">
    <location>
        <begin position="65"/>
        <end position="90"/>
    </location>
</feature>
<dbReference type="STRING" id="2082308.A0A2K1QGR7"/>
<dbReference type="PANTHER" id="PTHR47784:SF5">
    <property type="entry name" value="STEROL UPTAKE CONTROL PROTEIN 2"/>
    <property type="match status" value="1"/>
</dbReference>
<dbReference type="PROSITE" id="PS00463">
    <property type="entry name" value="ZN2_CY6_FUNGAL_1"/>
    <property type="match status" value="1"/>
</dbReference>
<keyword evidence="5" id="KW-1185">Reference proteome</keyword>
<accession>A0A2K1QGR7</accession>
<dbReference type="AlphaFoldDB" id="A0A2K1QGR7"/>
<reference evidence="4 5" key="1">
    <citation type="submission" date="2017-06" db="EMBL/GenBank/DDBJ databases">
        <title>Draft genome sequence of a variant of Elsinoe murrayae.</title>
        <authorList>
            <person name="Cheng Q."/>
        </authorList>
    </citation>
    <scope>NUCLEOTIDE SEQUENCE [LARGE SCALE GENOMIC DNA]</scope>
    <source>
        <strain evidence="4 5">CQ-2017a</strain>
    </source>
</reference>
<feature type="domain" description="Zn(2)-C6 fungal-type" evidence="3">
    <location>
        <begin position="13"/>
        <end position="43"/>
    </location>
</feature>
<evidence type="ECO:0000256" key="2">
    <source>
        <dbReference type="SAM" id="MobiDB-lite"/>
    </source>
</evidence>
<dbReference type="Pfam" id="PF00172">
    <property type="entry name" value="Zn_clus"/>
    <property type="match status" value="1"/>
</dbReference>
<comment type="caution">
    <text evidence="4">The sequence shown here is derived from an EMBL/GenBank/DDBJ whole genome shotgun (WGS) entry which is preliminary data.</text>
</comment>
<dbReference type="PANTHER" id="PTHR47784">
    <property type="entry name" value="STEROL UPTAKE CONTROL PROTEIN 2"/>
    <property type="match status" value="1"/>
</dbReference>
<dbReference type="InterPro" id="IPR053157">
    <property type="entry name" value="Sterol_Uptake_Regulator"/>
</dbReference>
<evidence type="ECO:0000259" key="3">
    <source>
        <dbReference type="PROSITE" id="PS50048"/>
    </source>
</evidence>
<organism evidence="4 5">
    <name type="scientific">Sphaceloma murrayae</name>
    <dbReference type="NCBI Taxonomy" id="2082308"/>
    <lineage>
        <taxon>Eukaryota</taxon>
        <taxon>Fungi</taxon>
        <taxon>Dikarya</taxon>
        <taxon>Ascomycota</taxon>
        <taxon>Pezizomycotina</taxon>
        <taxon>Dothideomycetes</taxon>
        <taxon>Dothideomycetidae</taxon>
        <taxon>Myriangiales</taxon>
        <taxon>Elsinoaceae</taxon>
        <taxon>Sphaceloma</taxon>
    </lineage>
</organism>
<name>A0A2K1QGR7_9PEZI</name>
<dbReference type="EMBL" id="NKHZ01000088">
    <property type="protein sequence ID" value="PNS14355.1"/>
    <property type="molecule type" value="Genomic_DNA"/>
</dbReference>
<protein>
    <submittedName>
        <fullName evidence="4">Transcriptional activator protein UGA3</fullName>
    </submittedName>
</protein>
<feature type="region of interest" description="Disordered" evidence="2">
    <location>
        <begin position="59"/>
        <end position="96"/>
    </location>
</feature>